<dbReference type="AlphaFoldDB" id="A0A2Z3S4J1"/>
<dbReference type="Pfam" id="PF14355">
    <property type="entry name" value="Abi_C"/>
    <property type="match status" value="1"/>
</dbReference>
<dbReference type="RefSeq" id="WP_110234373.1">
    <property type="nucleotide sequence ID" value="NZ_CP023994.1"/>
</dbReference>
<dbReference type="OrthoDB" id="141582at2"/>
<name>A0A2Z3S4J1_9MICO</name>
<dbReference type="KEGG" id="aum:AURMO_01413"/>
<feature type="domain" description="Abortive infection protein-like C-terminal" evidence="1">
    <location>
        <begin position="172"/>
        <end position="239"/>
    </location>
</feature>
<accession>A0A2Z3S4J1</accession>
<dbReference type="EMBL" id="CP023994">
    <property type="protein sequence ID" value="AWR22003.1"/>
    <property type="molecule type" value="Genomic_DNA"/>
</dbReference>
<sequence>MAQPLSVEQLKELVQRQSNVIVTTGTGGSRIQDVDTDYQSSDRMLVANFRRLRLEPPFPWRTLWEWHGFYSQNLGTYASRRQHVGQLTRAALDALDALAVNEGVAGPAPASTSEVVRAALGDAEVLIREGRPSSAVDRVHTALHGHLRALCVAESITVPEGDPSITVLLKVLRENHPRFKETVAFSDEARRMIMSMSTALDALNTIRNHASLAHANEALLGDPEAHLAIDSARTVFRYVDAKVA</sequence>
<dbReference type="Proteomes" id="UP000246894">
    <property type="component" value="Chromosome"/>
</dbReference>
<evidence type="ECO:0000259" key="1">
    <source>
        <dbReference type="Pfam" id="PF14355"/>
    </source>
</evidence>
<organism evidence="2 3">
    <name type="scientific">Aurantimicrobium photophilum</name>
    <dbReference type="NCBI Taxonomy" id="1987356"/>
    <lineage>
        <taxon>Bacteria</taxon>
        <taxon>Bacillati</taxon>
        <taxon>Actinomycetota</taxon>
        <taxon>Actinomycetes</taxon>
        <taxon>Micrococcales</taxon>
        <taxon>Microbacteriaceae</taxon>
        <taxon>Aurantimicrobium</taxon>
    </lineage>
</organism>
<proteinExistence type="predicted"/>
<gene>
    <name evidence="2" type="ORF">AURMO_01413</name>
</gene>
<protein>
    <recommendedName>
        <fullName evidence="1">Abortive infection protein-like C-terminal domain-containing protein</fullName>
    </recommendedName>
</protein>
<reference evidence="2 3" key="1">
    <citation type="submission" date="2017-10" db="EMBL/GenBank/DDBJ databases">
        <title>Genome of an Actinobacterium that displays light-enhanced growth.</title>
        <authorList>
            <person name="Maresca J.A."/>
            <person name="Hempel P."/>
            <person name="Shevchenko O."/>
            <person name="Miller K.J."/>
            <person name="Hahn M.W."/>
        </authorList>
    </citation>
    <scope>NUCLEOTIDE SEQUENCE [LARGE SCALE GENOMIC DNA]</scope>
    <source>
        <strain evidence="2 3">MWH-Mo1</strain>
    </source>
</reference>
<keyword evidence="3" id="KW-1185">Reference proteome</keyword>
<evidence type="ECO:0000313" key="3">
    <source>
        <dbReference type="Proteomes" id="UP000246894"/>
    </source>
</evidence>
<dbReference type="InterPro" id="IPR026001">
    <property type="entry name" value="Abi-like_C"/>
</dbReference>
<evidence type="ECO:0000313" key="2">
    <source>
        <dbReference type="EMBL" id="AWR22003.1"/>
    </source>
</evidence>